<keyword evidence="2" id="KW-0677">Repeat</keyword>
<dbReference type="InterPro" id="IPR046960">
    <property type="entry name" value="PPR_At4g14850-like_plant"/>
</dbReference>
<evidence type="ECO:0000256" key="3">
    <source>
        <dbReference type="PROSITE-ProRule" id="PRU00708"/>
    </source>
</evidence>
<dbReference type="PROSITE" id="PS51375">
    <property type="entry name" value="PPR"/>
    <property type="match status" value="1"/>
</dbReference>
<dbReference type="GO" id="GO:0009451">
    <property type="term" value="P:RNA modification"/>
    <property type="evidence" value="ECO:0007669"/>
    <property type="project" value="InterPro"/>
</dbReference>
<dbReference type="Gene3D" id="1.25.40.10">
    <property type="entry name" value="Tetratricopeptide repeat domain"/>
    <property type="match status" value="1"/>
</dbReference>
<feature type="domain" description="DYW" evidence="4">
    <location>
        <begin position="255"/>
        <end position="320"/>
    </location>
</feature>
<dbReference type="InterPro" id="IPR002885">
    <property type="entry name" value="PPR_rpt"/>
</dbReference>
<dbReference type="Pfam" id="PF13041">
    <property type="entry name" value="PPR_2"/>
    <property type="match status" value="1"/>
</dbReference>
<dbReference type="FunFam" id="1.25.40.10:FF:000090">
    <property type="entry name" value="Pentatricopeptide repeat-containing protein, chloroplastic"/>
    <property type="match status" value="1"/>
</dbReference>
<evidence type="ECO:0000256" key="1">
    <source>
        <dbReference type="ARBA" id="ARBA00006643"/>
    </source>
</evidence>
<dbReference type="KEGG" id="pavi:110747769"/>
<dbReference type="Pfam" id="PF20431">
    <property type="entry name" value="E_motif"/>
    <property type="match status" value="1"/>
</dbReference>
<dbReference type="GO" id="GO:0003723">
    <property type="term" value="F:RNA binding"/>
    <property type="evidence" value="ECO:0007669"/>
    <property type="project" value="InterPro"/>
</dbReference>
<dbReference type="Pfam" id="PF14432">
    <property type="entry name" value="DYW_deaminase"/>
    <property type="match status" value="1"/>
</dbReference>
<dbReference type="Pfam" id="PF01535">
    <property type="entry name" value="PPR"/>
    <property type="match status" value="2"/>
</dbReference>
<dbReference type="PANTHER" id="PTHR47926">
    <property type="entry name" value="PENTATRICOPEPTIDE REPEAT-CONTAINING PROTEIN"/>
    <property type="match status" value="1"/>
</dbReference>
<dbReference type="PANTHER" id="PTHR47926:SF471">
    <property type="entry name" value="DYW DOMAIN-CONTAINING PROTEIN"/>
    <property type="match status" value="1"/>
</dbReference>
<dbReference type="InterPro" id="IPR032867">
    <property type="entry name" value="DYW_dom"/>
</dbReference>
<organism evidence="5 6">
    <name type="scientific">Prunus avium</name>
    <name type="common">Cherry</name>
    <name type="synonym">Cerasus avium</name>
    <dbReference type="NCBI Taxonomy" id="42229"/>
    <lineage>
        <taxon>Eukaryota</taxon>
        <taxon>Viridiplantae</taxon>
        <taxon>Streptophyta</taxon>
        <taxon>Embryophyta</taxon>
        <taxon>Tracheophyta</taxon>
        <taxon>Spermatophyta</taxon>
        <taxon>Magnoliopsida</taxon>
        <taxon>eudicotyledons</taxon>
        <taxon>Gunneridae</taxon>
        <taxon>Pentapetalae</taxon>
        <taxon>rosids</taxon>
        <taxon>fabids</taxon>
        <taxon>Rosales</taxon>
        <taxon>Rosaceae</taxon>
        <taxon>Amygdaloideae</taxon>
        <taxon>Amygdaleae</taxon>
        <taxon>Prunus</taxon>
    </lineage>
</organism>
<dbReference type="AlphaFoldDB" id="A0A6P5RLS3"/>
<sequence length="339" mass="38123">VSNALVDFYGKCGCTDDAYRAFKGISEPDIVSWNGLISGLASTGHISSALSTFDDMRLAGFKPDYITFLLVLFACSHGGLVELGLEHFQSMREKHEIAPQLDHYACLVDLLGRAGRLEDAMEVIMTMPFKPDALIYKTLLGACKSHRNIALGEYVARQGTELDPSDPAFYVLLANLYEESGQPDLAKSTRRVMRERGLKKNPGQCWMEIRNKVHLFNAGDRSHPQINEIHEKVESLITELKNRGNLYQDYEDSSYHSEKLAVAFGLLRTPRNASIRISKNMLICSECHNFIMLVTQFVDREIIVRDGNRLHVFKKGECSCMVAASLQQDEIFHNSVCHS</sequence>
<dbReference type="Pfam" id="PF20430">
    <property type="entry name" value="Eplus_motif"/>
    <property type="match status" value="1"/>
</dbReference>
<proteinExistence type="inferred from homology"/>
<protein>
    <submittedName>
        <fullName evidence="6">Pentatricopeptide repeat-containing protein At5g52850, chloroplastic-like</fullName>
    </submittedName>
</protein>
<dbReference type="GeneID" id="110747769"/>
<feature type="non-terminal residue" evidence="6">
    <location>
        <position position="1"/>
    </location>
</feature>
<evidence type="ECO:0000259" key="4">
    <source>
        <dbReference type="Pfam" id="PF14432"/>
    </source>
</evidence>
<accession>A0A6P5RLS3</accession>
<reference evidence="6" key="1">
    <citation type="submission" date="2025-08" db="UniProtKB">
        <authorList>
            <consortium name="RefSeq"/>
        </authorList>
    </citation>
    <scope>IDENTIFICATION</scope>
</reference>
<dbReference type="Proteomes" id="UP000515124">
    <property type="component" value="Unplaced"/>
</dbReference>
<keyword evidence="5" id="KW-1185">Reference proteome</keyword>
<gene>
    <name evidence="6" type="primary">LOC110747769</name>
</gene>
<name>A0A6P5RLS3_PRUAV</name>
<feature type="repeat" description="PPR" evidence="3">
    <location>
        <begin position="29"/>
        <end position="63"/>
    </location>
</feature>
<dbReference type="InterPro" id="IPR046848">
    <property type="entry name" value="E_motif"/>
</dbReference>
<dbReference type="InterPro" id="IPR011990">
    <property type="entry name" value="TPR-like_helical_dom_sf"/>
</dbReference>
<dbReference type="GO" id="GO:0008270">
    <property type="term" value="F:zinc ion binding"/>
    <property type="evidence" value="ECO:0007669"/>
    <property type="project" value="InterPro"/>
</dbReference>
<dbReference type="RefSeq" id="XP_021803567.1">
    <property type="nucleotide sequence ID" value="XM_021947875.1"/>
</dbReference>
<evidence type="ECO:0000313" key="5">
    <source>
        <dbReference type="Proteomes" id="UP000515124"/>
    </source>
</evidence>
<comment type="similarity">
    <text evidence="1">Belongs to the PPR family. PCMP-H subfamily.</text>
</comment>
<evidence type="ECO:0000256" key="2">
    <source>
        <dbReference type="ARBA" id="ARBA00022737"/>
    </source>
</evidence>
<evidence type="ECO:0000313" key="6">
    <source>
        <dbReference type="RefSeq" id="XP_021803567.1"/>
    </source>
</evidence>
<dbReference type="NCBIfam" id="TIGR00756">
    <property type="entry name" value="PPR"/>
    <property type="match status" value="1"/>
</dbReference>
<dbReference type="InterPro" id="IPR046849">
    <property type="entry name" value="E2_motif"/>
</dbReference>